<reference evidence="1 2" key="1">
    <citation type="journal article" date="2021" name="Microbiol. Resour. Announc.">
        <title>Genome Sequences of Bacteriophages cd2, cd3, and cd4, which Specifically Target Carnobacterium divergens.</title>
        <authorList>
            <person name="Zhang P."/>
            <person name="Britton A.P."/>
            <person name="Visser K.A."/>
            <person name="Welke C.A."/>
            <person name="Wassink H."/>
            <person name="Prins E."/>
            <person name="Yang X."/>
            <person name="Martin-Visscher L.A."/>
        </authorList>
    </citation>
    <scope>NUCLEOTIDE SEQUENCE [LARGE SCALE GENOMIC DNA]</scope>
    <source>
        <strain evidence="2">cd2</strain>
    </source>
</reference>
<organism evidence="1 2">
    <name type="scientific">Carnobacterium phage cd2</name>
    <dbReference type="NCBI Taxonomy" id="2849244"/>
    <lineage>
        <taxon>Viruses</taxon>
        <taxon>Duplodnaviria</taxon>
        <taxon>Heunggongvirae</taxon>
        <taxon>Uroviricota</taxon>
        <taxon>Caudoviricetes</taxon>
        <taxon>Carnodivirus</taxon>
        <taxon>Carnodivirus cd2-like</taxon>
    </lineage>
</organism>
<accession>A0AAE7VIW7</accession>
<gene>
    <name evidence="1" type="ORF">cd2_021</name>
</gene>
<dbReference type="Proteomes" id="UP000827445">
    <property type="component" value="Segment"/>
</dbReference>
<evidence type="ECO:0000313" key="1">
    <source>
        <dbReference type="EMBL" id="QXP45147.1"/>
    </source>
</evidence>
<proteinExistence type="predicted"/>
<evidence type="ECO:0000313" key="2">
    <source>
        <dbReference type="Proteomes" id="UP000827445"/>
    </source>
</evidence>
<dbReference type="EMBL" id="MZ398135">
    <property type="protein sequence ID" value="QXP45147.1"/>
    <property type="molecule type" value="Genomic_DNA"/>
</dbReference>
<protein>
    <submittedName>
        <fullName evidence="1">Uncharacterized protein</fullName>
    </submittedName>
</protein>
<name>A0AAE7VIW7_9CAUD</name>
<keyword evidence="2" id="KW-1185">Reference proteome</keyword>
<sequence length="115" mass="13011">MVWCAELGISVQDFWSSTPREFNALVRGKYQHMERQGSWALASVQTTKPIKLKDFLGFEVLSLDSSEKGSFETRFEGMDEVAKAERSKTEFEEIKAIMGAKGEITAEDRSSFFAD</sequence>